<keyword evidence="4 5" id="KW-0472">Membrane</keyword>
<evidence type="ECO:0000256" key="2">
    <source>
        <dbReference type="ARBA" id="ARBA00022692"/>
    </source>
</evidence>
<evidence type="ECO:0000256" key="3">
    <source>
        <dbReference type="ARBA" id="ARBA00022989"/>
    </source>
</evidence>
<name>A0A4W3I1Q7_CALMI</name>
<keyword evidence="2 5" id="KW-0812">Transmembrane</keyword>
<evidence type="ECO:0000256" key="4">
    <source>
        <dbReference type="ARBA" id="ARBA00023136"/>
    </source>
</evidence>
<evidence type="ECO:0000313" key="8">
    <source>
        <dbReference type="Proteomes" id="UP000314986"/>
    </source>
</evidence>
<dbReference type="PROSITE" id="PS50850">
    <property type="entry name" value="MFS"/>
    <property type="match status" value="1"/>
</dbReference>
<comment type="subcellular location">
    <subcellularLocation>
        <location evidence="1">Membrane</location>
        <topology evidence="1">Multi-pass membrane protein</topology>
    </subcellularLocation>
</comment>
<dbReference type="InterPro" id="IPR011701">
    <property type="entry name" value="MFS"/>
</dbReference>
<dbReference type="InParanoid" id="A0A4W3I1Q7"/>
<reference evidence="7" key="5">
    <citation type="submission" date="2025-09" db="UniProtKB">
        <authorList>
            <consortium name="Ensembl"/>
        </authorList>
    </citation>
    <scope>IDENTIFICATION</scope>
</reference>
<feature type="transmembrane region" description="Helical" evidence="5">
    <location>
        <begin position="113"/>
        <end position="133"/>
    </location>
</feature>
<dbReference type="Pfam" id="PF07690">
    <property type="entry name" value="MFS_1"/>
    <property type="match status" value="1"/>
</dbReference>
<dbReference type="SUPFAM" id="SSF103473">
    <property type="entry name" value="MFS general substrate transporter"/>
    <property type="match status" value="1"/>
</dbReference>
<reference evidence="7" key="4">
    <citation type="submission" date="2025-08" db="UniProtKB">
        <authorList>
            <consortium name="Ensembl"/>
        </authorList>
    </citation>
    <scope>IDENTIFICATION</scope>
</reference>
<dbReference type="GO" id="GO:0022857">
    <property type="term" value="F:transmembrane transporter activity"/>
    <property type="evidence" value="ECO:0007669"/>
    <property type="project" value="InterPro"/>
</dbReference>
<accession>A0A4W3I1Q7</accession>
<organism evidence="7 8">
    <name type="scientific">Callorhinchus milii</name>
    <name type="common">Ghost shark</name>
    <dbReference type="NCBI Taxonomy" id="7868"/>
    <lineage>
        <taxon>Eukaryota</taxon>
        <taxon>Metazoa</taxon>
        <taxon>Chordata</taxon>
        <taxon>Craniata</taxon>
        <taxon>Vertebrata</taxon>
        <taxon>Chondrichthyes</taxon>
        <taxon>Holocephali</taxon>
        <taxon>Chimaeriformes</taxon>
        <taxon>Callorhinchidae</taxon>
        <taxon>Callorhinchus</taxon>
    </lineage>
</organism>
<dbReference type="Gene3D" id="1.20.1250.20">
    <property type="entry name" value="MFS general substrate transporter like domains"/>
    <property type="match status" value="1"/>
</dbReference>
<reference evidence="8" key="2">
    <citation type="journal article" date="2007" name="PLoS Biol.">
        <title>Survey sequencing and comparative analysis of the elephant shark (Callorhinchus milii) genome.</title>
        <authorList>
            <person name="Venkatesh B."/>
            <person name="Kirkness E.F."/>
            <person name="Loh Y.H."/>
            <person name="Halpern A.L."/>
            <person name="Lee A.P."/>
            <person name="Johnson J."/>
            <person name="Dandona N."/>
            <person name="Viswanathan L.D."/>
            <person name="Tay A."/>
            <person name="Venter J.C."/>
            <person name="Strausberg R.L."/>
            <person name="Brenner S."/>
        </authorList>
    </citation>
    <scope>NUCLEOTIDE SEQUENCE [LARGE SCALE GENOMIC DNA]</scope>
</reference>
<dbReference type="Proteomes" id="UP000314986">
    <property type="component" value="Unassembled WGS sequence"/>
</dbReference>
<dbReference type="InterPro" id="IPR036259">
    <property type="entry name" value="MFS_trans_sf"/>
</dbReference>
<dbReference type="AlphaFoldDB" id="A0A4W3I1Q7"/>
<dbReference type="InterPro" id="IPR020846">
    <property type="entry name" value="MFS_dom"/>
</dbReference>
<reference evidence="8" key="3">
    <citation type="journal article" date="2014" name="Nature">
        <title>Elephant shark genome provides unique insights into gnathostome evolution.</title>
        <authorList>
            <consortium name="International Elephant Shark Genome Sequencing Consortium"/>
            <person name="Venkatesh B."/>
            <person name="Lee A.P."/>
            <person name="Ravi V."/>
            <person name="Maurya A.K."/>
            <person name="Lian M.M."/>
            <person name="Swann J.B."/>
            <person name="Ohta Y."/>
            <person name="Flajnik M.F."/>
            <person name="Sutoh Y."/>
            <person name="Kasahara M."/>
            <person name="Hoon S."/>
            <person name="Gangu V."/>
            <person name="Roy S.W."/>
            <person name="Irimia M."/>
            <person name="Korzh V."/>
            <person name="Kondrychyn I."/>
            <person name="Lim Z.W."/>
            <person name="Tay B.H."/>
            <person name="Tohari S."/>
            <person name="Kong K.W."/>
            <person name="Ho S."/>
            <person name="Lorente-Galdos B."/>
            <person name="Quilez J."/>
            <person name="Marques-Bonet T."/>
            <person name="Raney B.J."/>
            <person name="Ingham P.W."/>
            <person name="Tay A."/>
            <person name="Hillier L.W."/>
            <person name="Minx P."/>
            <person name="Boehm T."/>
            <person name="Wilson R.K."/>
            <person name="Brenner S."/>
            <person name="Warren W.C."/>
        </authorList>
    </citation>
    <scope>NUCLEOTIDE SEQUENCE [LARGE SCALE GENOMIC DNA]</scope>
</reference>
<proteinExistence type="predicted"/>
<dbReference type="Ensembl" id="ENSCMIT00000024167.1">
    <property type="protein sequence ID" value="ENSCMIP00000023764.1"/>
    <property type="gene ID" value="ENSCMIG00000010579.1"/>
</dbReference>
<feature type="transmembrane region" description="Helical" evidence="5">
    <location>
        <begin position="52"/>
        <end position="74"/>
    </location>
</feature>
<dbReference type="GO" id="GO:0016020">
    <property type="term" value="C:membrane"/>
    <property type="evidence" value="ECO:0007669"/>
    <property type="project" value="UniProtKB-SubCell"/>
</dbReference>
<evidence type="ECO:0000313" key="7">
    <source>
        <dbReference type="Ensembl" id="ENSCMIP00000023764.1"/>
    </source>
</evidence>
<dbReference type="GeneTree" id="ENSGT00940000154901"/>
<sequence length="157" mass="17006">ITKNDPSLSLLQWDLVCSHKALKPLAQSVYMAGVLVGALVLGSLSDRLGRRAVLLGSCLLMAVAGSCAALSSSFSLYCLWRFLTGAAQSGIVLNAFSWSKCEGGEGWDEGAEVVIVNGYSYAAGQLLLAGLAFTIRHWRWLQFTISAPYFICFLYSW</sequence>
<evidence type="ECO:0000256" key="1">
    <source>
        <dbReference type="ARBA" id="ARBA00004141"/>
    </source>
</evidence>
<keyword evidence="8" id="KW-1185">Reference proteome</keyword>
<evidence type="ECO:0000259" key="6">
    <source>
        <dbReference type="PROSITE" id="PS50850"/>
    </source>
</evidence>
<feature type="domain" description="Major facilitator superfamily (MFS) profile" evidence="6">
    <location>
        <begin position="1"/>
        <end position="157"/>
    </location>
</feature>
<feature type="transmembrane region" description="Helical" evidence="5">
    <location>
        <begin position="28"/>
        <end position="45"/>
    </location>
</feature>
<keyword evidence="3 5" id="KW-1133">Transmembrane helix</keyword>
<dbReference type="PANTHER" id="PTHR24064">
    <property type="entry name" value="SOLUTE CARRIER FAMILY 22 MEMBER"/>
    <property type="match status" value="1"/>
</dbReference>
<dbReference type="STRING" id="7868.ENSCMIP00000023764"/>
<dbReference type="OMA" id="NACASHY"/>
<protein>
    <recommendedName>
        <fullName evidence="6">Major facilitator superfamily (MFS) profile domain-containing protein</fullName>
    </recommendedName>
</protein>
<reference evidence="8" key="1">
    <citation type="journal article" date="2006" name="Science">
        <title>Ancient noncoding elements conserved in the human genome.</title>
        <authorList>
            <person name="Venkatesh B."/>
            <person name="Kirkness E.F."/>
            <person name="Loh Y.H."/>
            <person name="Halpern A.L."/>
            <person name="Lee A.P."/>
            <person name="Johnson J."/>
            <person name="Dandona N."/>
            <person name="Viswanathan L.D."/>
            <person name="Tay A."/>
            <person name="Venter J.C."/>
            <person name="Strausberg R.L."/>
            <person name="Brenner S."/>
        </authorList>
    </citation>
    <scope>NUCLEOTIDE SEQUENCE [LARGE SCALE GENOMIC DNA]</scope>
</reference>
<evidence type="ECO:0000256" key="5">
    <source>
        <dbReference type="SAM" id="Phobius"/>
    </source>
</evidence>